<evidence type="ECO:0000256" key="1">
    <source>
        <dbReference type="ARBA" id="ARBA00004651"/>
    </source>
</evidence>
<dbReference type="GO" id="GO:0015171">
    <property type="term" value="F:amino acid transmembrane transporter activity"/>
    <property type="evidence" value="ECO:0007669"/>
    <property type="project" value="TreeGrafter"/>
</dbReference>
<dbReference type="Pfam" id="PF01810">
    <property type="entry name" value="LysE"/>
    <property type="match status" value="1"/>
</dbReference>
<dbReference type="GO" id="GO:0005886">
    <property type="term" value="C:plasma membrane"/>
    <property type="evidence" value="ECO:0007669"/>
    <property type="project" value="UniProtKB-SubCell"/>
</dbReference>
<evidence type="ECO:0000256" key="4">
    <source>
        <dbReference type="ARBA" id="ARBA00022989"/>
    </source>
</evidence>
<dbReference type="AlphaFoldDB" id="Q0GPY5"/>
<feature type="transmembrane region" description="Helical" evidence="6">
    <location>
        <begin position="57"/>
        <end position="86"/>
    </location>
</feature>
<comment type="subcellular location">
    <subcellularLocation>
        <location evidence="1">Cell membrane</location>
        <topology evidence="1">Multi-pass membrane protein</topology>
    </subcellularLocation>
</comment>
<keyword evidence="4 6" id="KW-1133">Transmembrane helix</keyword>
<dbReference type="PANTHER" id="PTHR30086:SF21">
    <property type="entry name" value="TRANSPORT PROTEIN"/>
    <property type="match status" value="1"/>
</dbReference>
<protein>
    <submittedName>
        <fullName evidence="7">LysE efflux protein</fullName>
    </submittedName>
</protein>
<evidence type="ECO:0000256" key="2">
    <source>
        <dbReference type="ARBA" id="ARBA00022475"/>
    </source>
</evidence>
<feature type="transmembrane region" description="Helical" evidence="6">
    <location>
        <begin position="167"/>
        <end position="190"/>
    </location>
</feature>
<feature type="transmembrane region" description="Helical" evidence="6">
    <location>
        <begin position="24"/>
        <end position="45"/>
    </location>
</feature>
<feature type="transmembrane region" description="Helical" evidence="6">
    <location>
        <begin position="202"/>
        <end position="224"/>
    </location>
</feature>
<organism evidence="7">
    <name type="scientific">Agrobacterium vitis</name>
    <name type="common">Rhizobium vitis</name>
    <dbReference type="NCBI Taxonomy" id="373"/>
    <lineage>
        <taxon>Bacteria</taxon>
        <taxon>Pseudomonadati</taxon>
        <taxon>Pseudomonadota</taxon>
        <taxon>Alphaproteobacteria</taxon>
        <taxon>Hyphomicrobiales</taxon>
        <taxon>Rhizobiaceae</taxon>
        <taxon>Rhizobium/Agrobacterium group</taxon>
        <taxon>Agrobacterium</taxon>
    </lineage>
</organism>
<keyword evidence="5 6" id="KW-0472">Membrane</keyword>
<proteinExistence type="predicted"/>
<evidence type="ECO:0000256" key="6">
    <source>
        <dbReference type="SAM" id="Phobius"/>
    </source>
</evidence>
<feature type="transmembrane region" description="Helical" evidence="6">
    <location>
        <begin position="92"/>
        <end position="110"/>
    </location>
</feature>
<keyword evidence="2" id="KW-1003">Cell membrane</keyword>
<name>Q0GPY5_AGRVI</name>
<keyword evidence="3 6" id="KW-0812">Transmembrane</keyword>
<accession>Q0GPY5</accession>
<evidence type="ECO:0000256" key="3">
    <source>
        <dbReference type="ARBA" id="ARBA00022692"/>
    </source>
</evidence>
<evidence type="ECO:0000313" key="7">
    <source>
        <dbReference type="EMBL" id="ABG82020.1"/>
    </source>
</evidence>
<evidence type="ECO:0000256" key="5">
    <source>
        <dbReference type="ARBA" id="ARBA00023136"/>
    </source>
</evidence>
<dbReference type="InterPro" id="IPR001123">
    <property type="entry name" value="LeuE-type"/>
</dbReference>
<sequence length="229" mass="24700">MQTSAARLRAAVAGSGAHKFMEQILLIASITWLAVLSPGADFAMVSRNSFLYGRKSGLAASMGIAIACWFHVIYAMFGIAIIQHIFPNILDIIKFVGAAYLVYAGLATAFSKIRDVEGSLVPSDRSMGREMMTGILTNGLNPKTSIFVISLYTQFIGKDTPLSHQLLWGLFISLSHLLWFASVSTFLSNPAIRTVVLRRQRLFNILIGVVLASLGAILFTAGTLGSGAQ</sequence>
<dbReference type="EMBL" id="DQ778942">
    <property type="protein sequence ID" value="ABG82020.1"/>
    <property type="molecule type" value="Genomic_DNA"/>
</dbReference>
<dbReference type="PANTHER" id="PTHR30086">
    <property type="entry name" value="ARGININE EXPORTER PROTEIN ARGO"/>
    <property type="match status" value="1"/>
</dbReference>
<reference evidence="7" key="1">
    <citation type="journal article" date="2012" name="Mol. Plant Pathol.">
        <title>LhnR and upstream operon LhnABC in Agrobacterium vitis regulate the induction of tobacco hypersensitive responses, grape necrosis and swarming motility.</title>
        <authorList>
            <person name="Zheng D."/>
            <person name="Hao G."/>
            <person name="Cursino L."/>
            <person name="Zhang H."/>
            <person name="Burr T.J."/>
        </authorList>
    </citation>
    <scope>NUCLEOTIDE SEQUENCE</scope>
    <source>
        <strain evidence="7">F2/5</strain>
    </source>
</reference>